<feature type="transmembrane region" description="Helical" evidence="6">
    <location>
        <begin position="290"/>
        <end position="310"/>
    </location>
</feature>
<feature type="transmembrane region" description="Helical" evidence="6">
    <location>
        <begin position="359"/>
        <end position="376"/>
    </location>
</feature>
<evidence type="ECO:0000256" key="1">
    <source>
        <dbReference type="ARBA" id="ARBA00004141"/>
    </source>
</evidence>
<feature type="transmembrane region" description="Helical" evidence="6">
    <location>
        <begin position="266"/>
        <end position="284"/>
    </location>
</feature>
<proteinExistence type="predicted"/>
<evidence type="ECO:0000256" key="3">
    <source>
        <dbReference type="ARBA" id="ARBA00022989"/>
    </source>
</evidence>
<dbReference type="PANTHER" id="PTHR23502:SF47">
    <property type="entry name" value="MAJOR FACILITATOR SUPERFAMILY (MFS) PROFILE DOMAIN-CONTAINING PROTEIN-RELATED"/>
    <property type="match status" value="1"/>
</dbReference>
<comment type="subcellular location">
    <subcellularLocation>
        <location evidence="1">Membrane</location>
        <topology evidence="1">Multi-pass membrane protein</topology>
    </subcellularLocation>
</comment>
<gene>
    <name evidence="8" type="ORF">JX265_003455</name>
</gene>
<feature type="compositionally biased region" description="Basic and acidic residues" evidence="5">
    <location>
        <begin position="45"/>
        <end position="56"/>
    </location>
</feature>
<dbReference type="Pfam" id="PF07690">
    <property type="entry name" value="MFS_1"/>
    <property type="match status" value="1"/>
</dbReference>
<feature type="transmembrane region" description="Helical" evidence="6">
    <location>
        <begin position="200"/>
        <end position="222"/>
    </location>
</feature>
<feature type="compositionally biased region" description="Basic and acidic residues" evidence="5">
    <location>
        <begin position="21"/>
        <end position="30"/>
    </location>
</feature>
<dbReference type="Gene3D" id="1.20.1250.20">
    <property type="entry name" value="MFS general substrate transporter like domains"/>
    <property type="match status" value="1"/>
</dbReference>
<dbReference type="InterPro" id="IPR020846">
    <property type="entry name" value="MFS_dom"/>
</dbReference>
<sequence>MQSFIQYRKFKHAVEAQLERKGRLADESAEKSSPQPGQTYTPEPSGREKDVEKGDAEFEGDPSSPHPHEHLHAPYGVRPGEVAAVRRSSVPREAEETMMATNRPQGEVEPPYRPGGSSNDDEGEDDDDDDELMRQRSSLAATLSPQASGNTRLGRMLTGVNIRRRSTREGGDGDVFVVGYEGADDPLDPHNWGFGTRVRCTLIIAAIGCVVGIASAIDSSVVRRVAAEFGVGEVAASLGTGLFLIGFGAGALFAGPISETVGRNPVYIVTLILYMIFIMAAGLAPNFGAWLAFRFIAGVFGSTPLTCAGGSISDLWRPMERVWTFPIFANAAFTGPLLGPVAGGWIAQSRTLSWRWTEWVTLLVSGVVLGLVVLLQPETYPPTLLKWKAAHLRALTGDHRYRAELEIRRESFVHRLQRALWRPFLLTTREPIIVLISLYLTVVYIVLFGFLDGYDYIFGQTYGESPGITGICFLGIIVGLFGASALVLVIYKWAKHDLQKIQEQGGDKLPPEFRLWFSMLGGAFAIPISLFWMGWTARPDISIWSPLAASVLFGYGILCVFISCYQYIIDSYETYSASALASITLIRYVASGGMVVASIPFYQNMGVAYTCTILGCISAVMVPVPYIFYRYGPWIRKHSRYAITHTSKA</sequence>
<evidence type="ECO:0000313" key="8">
    <source>
        <dbReference type="EMBL" id="KAI1877447.1"/>
    </source>
</evidence>
<feature type="transmembrane region" description="Helical" evidence="6">
    <location>
        <begin position="515"/>
        <end position="535"/>
    </location>
</feature>
<accession>A0A9Q0ART6</accession>
<evidence type="ECO:0000256" key="6">
    <source>
        <dbReference type="SAM" id="Phobius"/>
    </source>
</evidence>
<feature type="transmembrane region" description="Helical" evidence="6">
    <location>
        <begin position="471"/>
        <end position="494"/>
    </location>
</feature>
<dbReference type="GO" id="GO:0022857">
    <property type="term" value="F:transmembrane transporter activity"/>
    <property type="evidence" value="ECO:0007669"/>
    <property type="project" value="InterPro"/>
</dbReference>
<dbReference type="PANTHER" id="PTHR23502">
    <property type="entry name" value="MAJOR FACILITATOR SUPERFAMILY"/>
    <property type="match status" value="1"/>
</dbReference>
<feature type="compositionally biased region" description="Acidic residues" evidence="5">
    <location>
        <begin position="119"/>
        <end position="131"/>
    </location>
</feature>
<dbReference type="GO" id="GO:0005886">
    <property type="term" value="C:plasma membrane"/>
    <property type="evidence" value="ECO:0007669"/>
    <property type="project" value="TreeGrafter"/>
</dbReference>
<dbReference type="SUPFAM" id="SSF103473">
    <property type="entry name" value="MFS general substrate transporter"/>
    <property type="match status" value="1"/>
</dbReference>
<dbReference type="FunFam" id="1.20.1250.20:FF:000011">
    <property type="entry name" value="MFS multidrug transporter, putative"/>
    <property type="match status" value="1"/>
</dbReference>
<dbReference type="InterPro" id="IPR011701">
    <property type="entry name" value="MFS"/>
</dbReference>
<evidence type="ECO:0000313" key="9">
    <source>
        <dbReference type="Proteomes" id="UP000829685"/>
    </source>
</evidence>
<dbReference type="CDD" id="cd17323">
    <property type="entry name" value="MFS_Tpo1_MDR_like"/>
    <property type="match status" value="1"/>
</dbReference>
<feature type="transmembrane region" description="Helical" evidence="6">
    <location>
        <begin position="322"/>
        <end position="347"/>
    </location>
</feature>
<feature type="transmembrane region" description="Helical" evidence="6">
    <location>
        <begin position="580"/>
        <end position="601"/>
    </location>
</feature>
<dbReference type="InterPro" id="IPR036259">
    <property type="entry name" value="MFS_trans_sf"/>
</dbReference>
<feature type="transmembrane region" description="Helical" evidence="6">
    <location>
        <begin position="432"/>
        <end position="451"/>
    </location>
</feature>
<dbReference type="PROSITE" id="PS50850">
    <property type="entry name" value="MFS"/>
    <property type="match status" value="1"/>
</dbReference>
<dbReference type="Proteomes" id="UP000829685">
    <property type="component" value="Unassembled WGS sequence"/>
</dbReference>
<feature type="transmembrane region" description="Helical" evidence="6">
    <location>
        <begin position="607"/>
        <end position="629"/>
    </location>
</feature>
<evidence type="ECO:0000256" key="2">
    <source>
        <dbReference type="ARBA" id="ARBA00022692"/>
    </source>
</evidence>
<organism evidence="8 9">
    <name type="scientific">Neoarthrinium moseri</name>
    <dbReference type="NCBI Taxonomy" id="1658444"/>
    <lineage>
        <taxon>Eukaryota</taxon>
        <taxon>Fungi</taxon>
        <taxon>Dikarya</taxon>
        <taxon>Ascomycota</taxon>
        <taxon>Pezizomycotina</taxon>
        <taxon>Sordariomycetes</taxon>
        <taxon>Xylariomycetidae</taxon>
        <taxon>Amphisphaeriales</taxon>
        <taxon>Apiosporaceae</taxon>
        <taxon>Neoarthrinium</taxon>
    </lineage>
</organism>
<keyword evidence="4 6" id="KW-0472">Membrane</keyword>
<feature type="compositionally biased region" description="Polar residues" evidence="5">
    <location>
        <begin position="31"/>
        <end position="42"/>
    </location>
</feature>
<evidence type="ECO:0000256" key="4">
    <source>
        <dbReference type="ARBA" id="ARBA00023136"/>
    </source>
</evidence>
<name>A0A9Q0ART6_9PEZI</name>
<evidence type="ECO:0000259" key="7">
    <source>
        <dbReference type="PROSITE" id="PS50850"/>
    </source>
</evidence>
<dbReference type="AlphaFoldDB" id="A0A9Q0ART6"/>
<keyword evidence="9" id="KW-1185">Reference proteome</keyword>
<feature type="transmembrane region" description="Helical" evidence="6">
    <location>
        <begin position="547"/>
        <end position="568"/>
    </location>
</feature>
<feature type="region of interest" description="Disordered" evidence="5">
    <location>
        <begin position="21"/>
        <end position="132"/>
    </location>
</feature>
<keyword evidence="3 6" id="KW-1133">Transmembrane helix</keyword>
<reference evidence="8" key="1">
    <citation type="submission" date="2021-03" db="EMBL/GenBank/DDBJ databases">
        <title>Revisited historic fungal species revealed as producer of novel bioactive compounds through whole genome sequencing and comparative genomics.</title>
        <authorList>
            <person name="Vignolle G.A."/>
            <person name="Hochenegger N."/>
            <person name="Mach R.L."/>
            <person name="Mach-Aigner A.R."/>
            <person name="Javad Rahimi M."/>
            <person name="Salim K.A."/>
            <person name="Chan C.M."/>
            <person name="Lim L.B.L."/>
            <person name="Cai F."/>
            <person name="Druzhinina I.S."/>
            <person name="U'Ren J.M."/>
            <person name="Derntl C."/>
        </authorList>
    </citation>
    <scope>NUCLEOTIDE SEQUENCE</scope>
    <source>
        <strain evidence="8">TUCIM 5799</strain>
    </source>
</reference>
<comment type="caution">
    <text evidence="8">The sequence shown here is derived from an EMBL/GenBank/DDBJ whole genome shotgun (WGS) entry which is preliminary data.</text>
</comment>
<keyword evidence="2 6" id="KW-0812">Transmembrane</keyword>
<protein>
    <recommendedName>
        <fullName evidence="7">Major facilitator superfamily (MFS) profile domain-containing protein</fullName>
    </recommendedName>
</protein>
<evidence type="ECO:0000256" key="5">
    <source>
        <dbReference type="SAM" id="MobiDB-lite"/>
    </source>
</evidence>
<feature type="domain" description="Major facilitator superfamily (MFS) profile" evidence="7">
    <location>
        <begin position="200"/>
        <end position="649"/>
    </location>
</feature>
<feature type="transmembrane region" description="Helical" evidence="6">
    <location>
        <begin position="234"/>
        <end position="254"/>
    </location>
</feature>
<dbReference type="EMBL" id="JAFIMR010000006">
    <property type="protein sequence ID" value="KAI1877447.1"/>
    <property type="molecule type" value="Genomic_DNA"/>
</dbReference>